<evidence type="ECO:0000259" key="2">
    <source>
        <dbReference type="Pfam" id="PF18258"/>
    </source>
</evidence>
<dbReference type="Gene3D" id="2.60.20.10">
    <property type="entry name" value="Crystallins"/>
    <property type="match status" value="1"/>
</dbReference>
<dbReference type="Pfam" id="PF18258">
    <property type="entry name" value="IL4_i_Ig"/>
    <property type="match status" value="1"/>
</dbReference>
<dbReference type="InterPro" id="IPR041305">
    <property type="entry name" value="IL4_i_Ig"/>
</dbReference>
<protein>
    <recommendedName>
        <fullName evidence="2">Interleukin-4 inducing immunoglobulin-binding domain-containing protein</fullName>
    </recommendedName>
</protein>
<sequence length="198" mass="22808">MSAAFMILFVILTCFTEWSLETTANTTESYFNSTESQSKLLQAVYQSLDCVRLYAPFFGRYYWIDVCDSNSYIIPYFMWYTNTICAHRSYLITRYWIVYTRHGFLGQHIILTPGVCIRNLRQHGIWSVGSILKCTKISQYIANYYCYRPRVAPWPYDQIPQYASLSQTQPNQFPPGGLVPSNLQGPQNQGIATVNAPA</sequence>
<feature type="signal peptide" evidence="1">
    <location>
        <begin position="1"/>
        <end position="24"/>
    </location>
</feature>
<feature type="chain" id="PRO_5041679467" description="Interleukin-4 inducing immunoglobulin-binding domain-containing protein" evidence="1">
    <location>
        <begin position="25"/>
        <end position="198"/>
    </location>
</feature>
<feature type="domain" description="Interleukin-4 inducing immunoglobulin-binding" evidence="2">
    <location>
        <begin position="50"/>
        <end position="135"/>
    </location>
</feature>
<evidence type="ECO:0000313" key="4">
    <source>
        <dbReference type="WBParaSite" id="SRDH1_43860.2"/>
    </source>
</evidence>
<evidence type="ECO:0000313" key="3">
    <source>
        <dbReference type="Proteomes" id="UP000050792"/>
    </source>
</evidence>
<name>A0AA85FC52_9TREM</name>
<organism evidence="3 4">
    <name type="scientific">Schistosoma rodhaini</name>
    <dbReference type="NCBI Taxonomy" id="6188"/>
    <lineage>
        <taxon>Eukaryota</taxon>
        <taxon>Metazoa</taxon>
        <taxon>Spiralia</taxon>
        <taxon>Lophotrochozoa</taxon>
        <taxon>Platyhelminthes</taxon>
        <taxon>Trematoda</taxon>
        <taxon>Digenea</taxon>
        <taxon>Strigeidida</taxon>
        <taxon>Schistosomatoidea</taxon>
        <taxon>Schistosomatidae</taxon>
        <taxon>Schistosoma</taxon>
    </lineage>
</organism>
<keyword evidence="1" id="KW-0732">Signal</keyword>
<dbReference type="WBParaSite" id="SRDH1_43860.2">
    <property type="protein sequence ID" value="SRDH1_43860.2"/>
    <property type="gene ID" value="SRDH1_43860"/>
</dbReference>
<reference evidence="4" key="2">
    <citation type="submission" date="2023-11" db="UniProtKB">
        <authorList>
            <consortium name="WormBaseParasite"/>
        </authorList>
    </citation>
    <scope>IDENTIFICATION</scope>
</reference>
<reference evidence="3" key="1">
    <citation type="submission" date="2022-06" db="EMBL/GenBank/DDBJ databases">
        <authorList>
            <person name="Berger JAMES D."/>
            <person name="Berger JAMES D."/>
        </authorList>
    </citation>
    <scope>NUCLEOTIDE SEQUENCE [LARGE SCALE GENOMIC DNA]</scope>
</reference>
<proteinExistence type="predicted"/>
<accession>A0AA85FC52</accession>
<evidence type="ECO:0000256" key="1">
    <source>
        <dbReference type="SAM" id="SignalP"/>
    </source>
</evidence>
<keyword evidence="3" id="KW-1185">Reference proteome</keyword>
<dbReference type="Proteomes" id="UP000050792">
    <property type="component" value="Unassembled WGS sequence"/>
</dbReference>
<dbReference type="AlphaFoldDB" id="A0AA85FC52"/>